<feature type="repeat" description="WD" evidence="3">
    <location>
        <begin position="216"/>
        <end position="257"/>
    </location>
</feature>
<feature type="repeat" description="WD" evidence="3">
    <location>
        <begin position="258"/>
        <end position="293"/>
    </location>
</feature>
<dbReference type="SUPFAM" id="SSF50978">
    <property type="entry name" value="WD40 repeat-like"/>
    <property type="match status" value="1"/>
</dbReference>
<dbReference type="InterPro" id="IPR036322">
    <property type="entry name" value="WD40_repeat_dom_sf"/>
</dbReference>
<dbReference type="InterPro" id="IPR001680">
    <property type="entry name" value="WD40_rpt"/>
</dbReference>
<feature type="repeat" description="WD" evidence="3">
    <location>
        <begin position="90"/>
        <end position="131"/>
    </location>
</feature>
<dbReference type="InterPro" id="IPR050349">
    <property type="entry name" value="WD_LIS1/nudF_dynein_reg"/>
</dbReference>
<feature type="repeat" description="WD" evidence="3">
    <location>
        <begin position="385"/>
        <end position="417"/>
    </location>
</feature>
<evidence type="ECO:0008006" key="6">
    <source>
        <dbReference type="Google" id="ProtNLM"/>
    </source>
</evidence>
<dbReference type="PROSITE" id="PS50082">
    <property type="entry name" value="WD_REPEATS_2"/>
    <property type="match status" value="7"/>
</dbReference>
<organism evidence="4 5">
    <name type="scientific">Tritrichomonas musculus</name>
    <dbReference type="NCBI Taxonomy" id="1915356"/>
    <lineage>
        <taxon>Eukaryota</taxon>
        <taxon>Metamonada</taxon>
        <taxon>Parabasalia</taxon>
        <taxon>Tritrichomonadida</taxon>
        <taxon>Tritrichomonadidae</taxon>
        <taxon>Tritrichomonas</taxon>
    </lineage>
</organism>
<dbReference type="InterPro" id="IPR011047">
    <property type="entry name" value="Quinoprotein_ADH-like_sf"/>
</dbReference>
<keyword evidence="1 3" id="KW-0853">WD repeat</keyword>
<comment type="caution">
    <text evidence="4">The sequence shown here is derived from an EMBL/GenBank/DDBJ whole genome shotgun (WGS) entry which is preliminary data.</text>
</comment>
<dbReference type="Gene3D" id="2.130.10.10">
    <property type="entry name" value="YVTN repeat-like/Quinoprotein amine dehydrogenase"/>
    <property type="match status" value="3"/>
</dbReference>
<keyword evidence="2" id="KW-0677">Repeat</keyword>
<dbReference type="CDD" id="cd00200">
    <property type="entry name" value="WD40"/>
    <property type="match status" value="1"/>
</dbReference>
<dbReference type="PROSITE" id="PS50294">
    <property type="entry name" value="WD_REPEATS_REGION"/>
    <property type="match status" value="6"/>
</dbReference>
<dbReference type="PANTHER" id="PTHR44129">
    <property type="entry name" value="WD REPEAT-CONTAINING PROTEIN POP1"/>
    <property type="match status" value="1"/>
</dbReference>
<dbReference type="InterPro" id="IPR019775">
    <property type="entry name" value="WD40_repeat_CS"/>
</dbReference>
<evidence type="ECO:0000256" key="2">
    <source>
        <dbReference type="ARBA" id="ARBA00022737"/>
    </source>
</evidence>
<feature type="repeat" description="WD" evidence="3">
    <location>
        <begin position="343"/>
        <end position="384"/>
    </location>
</feature>
<dbReference type="PROSITE" id="PS00678">
    <property type="entry name" value="WD_REPEATS_1"/>
    <property type="match status" value="3"/>
</dbReference>
<reference evidence="4 5" key="1">
    <citation type="submission" date="2024-04" db="EMBL/GenBank/DDBJ databases">
        <title>Tritrichomonas musculus Genome.</title>
        <authorList>
            <person name="Alves-Ferreira E."/>
            <person name="Grigg M."/>
            <person name="Lorenzi H."/>
            <person name="Galac M."/>
        </authorList>
    </citation>
    <scope>NUCLEOTIDE SEQUENCE [LARGE SCALE GENOMIC DNA]</scope>
    <source>
        <strain evidence="4 5">EAF2021</strain>
    </source>
</reference>
<evidence type="ECO:0000256" key="1">
    <source>
        <dbReference type="ARBA" id="ARBA00022574"/>
    </source>
</evidence>
<evidence type="ECO:0000313" key="4">
    <source>
        <dbReference type="EMBL" id="KAK8838706.1"/>
    </source>
</evidence>
<evidence type="ECO:0000256" key="3">
    <source>
        <dbReference type="PROSITE-ProRule" id="PRU00221"/>
    </source>
</evidence>
<dbReference type="PRINTS" id="PR00320">
    <property type="entry name" value="GPROTEINBRPT"/>
</dbReference>
<dbReference type="EMBL" id="JAPFFF010000054">
    <property type="protein sequence ID" value="KAK8838706.1"/>
    <property type="molecule type" value="Genomic_DNA"/>
</dbReference>
<dbReference type="SUPFAM" id="SSF50998">
    <property type="entry name" value="Quinoprotein alcohol dehydrogenase-like"/>
    <property type="match status" value="1"/>
</dbReference>
<feature type="repeat" description="WD" evidence="3">
    <location>
        <begin position="174"/>
        <end position="215"/>
    </location>
</feature>
<dbReference type="SMART" id="SM00320">
    <property type="entry name" value="WD40"/>
    <property type="match status" value="8"/>
</dbReference>
<protein>
    <recommendedName>
        <fullName evidence="6">WD repeat protein</fullName>
    </recommendedName>
</protein>
<proteinExistence type="predicted"/>
<dbReference type="Pfam" id="PF00400">
    <property type="entry name" value="WD40"/>
    <property type="match status" value="8"/>
</dbReference>
<accession>A0ABR2GXV4</accession>
<keyword evidence="5" id="KW-1185">Reference proteome</keyword>
<dbReference type="InterPro" id="IPR015943">
    <property type="entry name" value="WD40/YVTN_repeat-like_dom_sf"/>
</dbReference>
<feature type="repeat" description="WD" evidence="3">
    <location>
        <begin position="301"/>
        <end position="342"/>
    </location>
</feature>
<name>A0ABR2GXV4_9EUKA</name>
<gene>
    <name evidence="4" type="ORF">M9Y10_032745</name>
</gene>
<sequence length="431" mass="48240">MSRSRLKSLQVKYYPPELNVRIEENGKIREKLIRLPPLSKATDISELAQQVIANNPEFQQKHAEKLEAALDEILKMQLIDYSNFYLQHVHKTHEMPLTDCAFNKMGELYITSSYDRTCSIWETESGRKVGTCVGHKNCVYSCCFNVPYGNLIGTGSMDHNAAIWSTEGKLIHMLKGHSKEVINVKFDLSGKYFGSAGMDCLAKVWDVQTGSCLNTFDKHTQEIVSVDFHPNESILLTASFDKTACLWDFHDNKCLSTLSGHNGDVIGAYFSNDGTMIVTGSLDRTARIWDARNPSDPLFILRGHSGEVINVSFSVCSTKVATSSSDQTAKVWDSKTGKLISTCEGHREEVGKVVFNPQGSKILTASDDCTCRLWDIQDGNCLEVLEGHTDIVINCAFNYSGDRIITASKDNTVRQWKAGEMTEPEEDDFEW</sequence>
<evidence type="ECO:0000313" key="5">
    <source>
        <dbReference type="Proteomes" id="UP001470230"/>
    </source>
</evidence>
<dbReference type="Proteomes" id="UP001470230">
    <property type="component" value="Unassembled WGS sequence"/>
</dbReference>
<dbReference type="InterPro" id="IPR020472">
    <property type="entry name" value="WD40_PAC1"/>
</dbReference>